<protein>
    <submittedName>
        <fullName evidence="1">Uncharacterized protein</fullName>
    </submittedName>
</protein>
<keyword evidence="2" id="KW-1185">Reference proteome</keyword>
<comment type="caution">
    <text evidence="1">The sequence shown here is derived from an EMBL/GenBank/DDBJ whole genome shotgun (WGS) entry which is preliminary data.</text>
</comment>
<gene>
    <name evidence="1" type="ORF">NC99_04500</name>
</gene>
<name>A0A0L8VE52_9BACT</name>
<accession>A0A0L8VE52</accession>
<evidence type="ECO:0000313" key="2">
    <source>
        <dbReference type="Proteomes" id="UP000036958"/>
    </source>
</evidence>
<dbReference type="EMBL" id="LGIA01000022">
    <property type="protein sequence ID" value="KOH46734.1"/>
    <property type="molecule type" value="Genomic_DNA"/>
</dbReference>
<dbReference type="AlphaFoldDB" id="A0A0L8VE52"/>
<dbReference type="Proteomes" id="UP000036958">
    <property type="component" value="Unassembled WGS sequence"/>
</dbReference>
<reference evidence="2" key="1">
    <citation type="submission" date="2015-07" db="EMBL/GenBank/DDBJ databases">
        <title>Genome sequencing of Sunxiuqinia dokdonensis strain SK.</title>
        <authorList>
            <person name="Ahn S."/>
            <person name="Kim B.-C."/>
        </authorList>
    </citation>
    <scope>NUCLEOTIDE SEQUENCE [LARGE SCALE GENOMIC DNA]</scope>
    <source>
        <strain evidence="2">SK</strain>
    </source>
</reference>
<dbReference type="STRING" id="1409788.NC99_04500"/>
<evidence type="ECO:0000313" key="1">
    <source>
        <dbReference type="EMBL" id="KOH46734.1"/>
    </source>
</evidence>
<sequence>MFSLIFDSQSTKMTLTNFQDTFRYGLFFDLIASSLPNFVD</sequence>
<organism evidence="1 2">
    <name type="scientific">Sunxiuqinia dokdonensis</name>
    <dbReference type="NCBI Taxonomy" id="1409788"/>
    <lineage>
        <taxon>Bacteria</taxon>
        <taxon>Pseudomonadati</taxon>
        <taxon>Bacteroidota</taxon>
        <taxon>Bacteroidia</taxon>
        <taxon>Marinilabiliales</taxon>
        <taxon>Prolixibacteraceae</taxon>
        <taxon>Sunxiuqinia</taxon>
    </lineage>
</organism>
<proteinExistence type="predicted"/>